<feature type="transmembrane region" description="Helical" evidence="12">
    <location>
        <begin position="129"/>
        <end position="150"/>
    </location>
</feature>
<dbReference type="PANTHER" id="PTHR42723:SF1">
    <property type="entry name" value="CHLOROPHYLL SYNTHASE, CHLOROPLASTIC"/>
    <property type="match status" value="1"/>
</dbReference>
<comment type="cofactor">
    <cofactor evidence="12">
        <name>Mg(2+)</name>
        <dbReference type="ChEBI" id="CHEBI:18420"/>
    </cofactor>
</comment>
<dbReference type="InterPro" id="IPR050475">
    <property type="entry name" value="Prenyltransferase_related"/>
</dbReference>
<feature type="transmembrane region" description="Helical" evidence="12">
    <location>
        <begin position="12"/>
        <end position="32"/>
    </location>
</feature>
<evidence type="ECO:0000256" key="1">
    <source>
        <dbReference type="ARBA" id="ARBA00004651"/>
    </source>
</evidence>
<keyword evidence="4 12" id="KW-0808">Transferase</keyword>
<evidence type="ECO:0000256" key="11">
    <source>
        <dbReference type="ARBA" id="ARBA00023264"/>
    </source>
</evidence>
<keyword evidence="5 12" id="KW-0812">Transmembrane</keyword>
<gene>
    <name evidence="13" type="ordered locus">Mpal_2544</name>
</gene>
<accession>B8GF11</accession>
<feature type="transmembrane region" description="Helical" evidence="12">
    <location>
        <begin position="261"/>
        <end position="280"/>
    </location>
</feature>
<keyword evidence="14" id="KW-1185">Reference proteome</keyword>
<protein>
    <recommendedName>
        <fullName evidence="12">Digeranylgeranylglyceryl phosphate synthase</fullName>
        <shortName evidence="12">DGGGP synthase</shortName>
        <shortName evidence="12">DGGGPS</shortName>
        <ecNumber evidence="12">2.5.1.42</ecNumber>
    </recommendedName>
    <alternativeName>
        <fullName evidence="12">(S)-2,3-di-O-geranylgeranylglyceryl phosphate synthase</fullName>
    </alternativeName>
    <alternativeName>
        <fullName evidence="12">Geranylgeranylglycerol-phosphate geranylgeranyltransferase</fullName>
    </alternativeName>
</protein>
<dbReference type="NCBIfam" id="NF009521">
    <property type="entry name" value="PRK12882.1"/>
    <property type="match status" value="1"/>
</dbReference>
<dbReference type="RefSeq" id="WP_012619136.1">
    <property type="nucleotide sequence ID" value="NC_011832.1"/>
</dbReference>
<feature type="transmembrane region" description="Helical" evidence="12">
    <location>
        <begin position="203"/>
        <end position="221"/>
    </location>
</feature>
<dbReference type="InterPro" id="IPR000537">
    <property type="entry name" value="UbiA_prenyltransferase"/>
</dbReference>
<keyword evidence="7 12" id="KW-1133">Transmembrane helix</keyword>
<keyword evidence="8 12" id="KW-0443">Lipid metabolism</keyword>
<dbReference type="Pfam" id="PF01040">
    <property type="entry name" value="UbiA"/>
    <property type="match status" value="1"/>
</dbReference>
<evidence type="ECO:0000256" key="9">
    <source>
        <dbReference type="ARBA" id="ARBA00023136"/>
    </source>
</evidence>
<evidence type="ECO:0000256" key="12">
    <source>
        <dbReference type="HAMAP-Rule" id="MF_01286"/>
    </source>
</evidence>
<keyword evidence="11 12" id="KW-1208">Phospholipid metabolism</keyword>
<evidence type="ECO:0000313" key="13">
    <source>
        <dbReference type="EMBL" id="ACL17817.1"/>
    </source>
</evidence>
<evidence type="ECO:0000256" key="4">
    <source>
        <dbReference type="ARBA" id="ARBA00022679"/>
    </source>
</evidence>
<dbReference type="AlphaFoldDB" id="B8GF11"/>
<evidence type="ECO:0000256" key="2">
    <source>
        <dbReference type="ARBA" id="ARBA00022475"/>
    </source>
</evidence>
<evidence type="ECO:0000313" key="14">
    <source>
        <dbReference type="Proteomes" id="UP000002457"/>
    </source>
</evidence>
<keyword evidence="2 12" id="KW-1003">Cell membrane</keyword>
<dbReference type="GO" id="GO:0005886">
    <property type="term" value="C:plasma membrane"/>
    <property type="evidence" value="ECO:0007669"/>
    <property type="project" value="UniProtKB-SubCell"/>
</dbReference>
<dbReference type="GeneID" id="7270669"/>
<dbReference type="EC" id="2.5.1.42" evidence="12"/>
<dbReference type="Proteomes" id="UP000002457">
    <property type="component" value="Chromosome"/>
</dbReference>
<evidence type="ECO:0000256" key="7">
    <source>
        <dbReference type="ARBA" id="ARBA00022989"/>
    </source>
</evidence>
<dbReference type="GO" id="GO:0046474">
    <property type="term" value="P:glycerophospholipid biosynthetic process"/>
    <property type="evidence" value="ECO:0007669"/>
    <property type="project" value="UniProtKB-UniRule"/>
</dbReference>
<keyword evidence="10 12" id="KW-0594">Phospholipid biosynthesis</keyword>
<dbReference type="GO" id="GO:0000287">
    <property type="term" value="F:magnesium ion binding"/>
    <property type="evidence" value="ECO:0007669"/>
    <property type="project" value="UniProtKB-UniRule"/>
</dbReference>
<dbReference type="InterPro" id="IPR044878">
    <property type="entry name" value="UbiA_sf"/>
</dbReference>
<dbReference type="CDD" id="cd13961">
    <property type="entry name" value="PT_UbiA_DGGGPS"/>
    <property type="match status" value="1"/>
</dbReference>
<keyword evidence="3 12" id="KW-0444">Lipid biosynthesis</keyword>
<dbReference type="HOGENOM" id="CLU_073311_1_1_2"/>
<comment type="catalytic activity">
    <reaction evidence="12">
        <text>sn-3-O-(geranylgeranyl)glycerol 1-phosphate + (2E,6E,10E)-geranylgeranyl diphosphate = 2,3-bis-O-(geranylgeranyl)-sn-glycerol 1-phosphate + diphosphate</text>
        <dbReference type="Rhea" id="RHEA:18109"/>
        <dbReference type="ChEBI" id="CHEBI:33019"/>
        <dbReference type="ChEBI" id="CHEBI:57677"/>
        <dbReference type="ChEBI" id="CHEBI:58756"/>
        <dbReference type="ChEBI" id="CHEBI:58837"/>
        <dbReference type="EC" id="2.5.1.42"/>
    </reaction>
</comment>
<evidence type="ECO:0000256" key="3">
    <source>
        <dbReference type="ARBA" id="ARBA00022516"/>
    </source>
</evidence>
<sequence>MMMTLTGYLKVVRPVNAFVSGLTAALAVLIATGRLDGPVPLLIAVVTLITGAGNVINDYFDYQIDQVNRPNRPIPSGTVSLAGARRYAILLFIVGVLLSFGTTPLCALLAVFNTLLLVLYAARLKAVPLIGNLTVSYLAGSIFIFGGALSGTTGELITLPIAAITFLGMVARELLKDGEDIEGDRAGGARTLPMLIGVQKTGWVAFLFALAGIGASFLPYLTWGQEYLVLIALPDLLILAGALQGLRSVDSTTLRNSRATLLLKGGMFTALAAFTASALIL</sequence>
<comment type="similarity">
    <text evidence="12">Belongs to the UbiA prenyltransferase family. DGGGP synthase subfamily.</text>
</comment>
<dbReference type="eggNOG" id="arCOG00476">
    <property type="taxonomic scope" value="Archaea"/>
</dbReference>
<name>B8GF11_METPE</name>
<dbReference type="Gene3D" id="1.10.357.140">
    <property type="entry name" value="UbiA prenyltransferase"/>
    <property type="match status" value="1"/>
</dbReference>
<dbReference type="KEGG" id="mpl:Mpal_2544"/>
<dbReference type="InterPro" id="IPR023547">
    <property type="entry name" value="DGGGP_synth"/>
</dbReference>
<feature type="transmembrane region" description="Helical" evidence="12">
    <location>
        <begin position="227"/>
        <end position="249"/>
    </location>
</feature>
<dbReference type="HAMAP" id="MF_01286">
    <property type="entry name" value="DGGGP_synth"/>
    <property type="match status" value="1"/>
</dbReference>
<evidence type="ECO:0000256" key="5">
    <source>
        <dbReference type="ARBA" id="ARBA00022692"/>
    </source>
</evidence>
<keyword evidence="6 12" id="KW-0460">Magnesium</keyword>
<dbReference type="PANTHER" id="PTHR42723">
    <property type="entry name" value="CHLOROPHYLL SYNTHASE"/>
    <property type="match status" value="1"/>
</dbReference>
<comment type="subcellular location">
    <subcellularLocation>
        <location evidence="1 12">Cell membrane</location>
        <topology evidence="1 12">Multi-pass membrane protein</topology>
    </subcellularLocation>
</comment>
<dbReference type="STRING" id="521011.Mpal_2544"/>
<comment type="pathway">
    <text evidence="12">Membrane lipid metabolism; glycerophospholipid metabolism.</text>
</comment>
<feature type="transmembrane region" description="Helical" evidence="12">
    <location>
        <begin position="39"/>
        <end position="56"/>
    </location>
</feature>
<dbReference type="UniPathway" id="UPA00940"/>
<evidence type="ECO:0000256" key="6">
    <source>
        <dbReference type="ARBA" id="ARBA00022842"/>
    </source>
</evidence>
<dbReference type="EMBL" id="CP001338">
    <property type="protein sequence ID" value="ACL17817.1"/>
    <property type="molecule type" value="Genomic_DNA"/>
</dbReference>
<keyword evidence="9 12" id="KW-0472">Membrane</keyword>
<proteinExistence type="inferred from homology"/>
<reference evidence="13 14" key="1">
    <citation type="journal article" date="2015" name="Genome Announc.">
        <title>Complete Genome Sequence of Methanosphaerula palustris E1-9CT, a Hydrogenotrophic Methanogen Isolated from a Minerotrophic Fen Peatland.</title>
        <authorList>
            <person name="Cadillo-Quiroz H."/>
            <person name="Browne P."/>
            <person name="Kyrpides N."/>
            <person name="Woyke T."/>
            <person name="Goodwin L."/>
            <person name="Detter C."/>
            <person name="Yavitt J.B."/>
            <person name="Zinder S.H."/>
        </authorList>
    </citation>
    <scope>NUCLEOTIDE SEQUENCE [LARGE SCALE GENOMIC DNA]</scope>
    <source>
        <strain evidence="14">ATCC BAA-1556 / DSM 19958 / E1-9c</strain>
    </source>
</reference>
<evidence type="ECO:0000256" key="10">
    <source>
        <dbReference type="ARBA" id="ARBA00023209"/>
    </source>
</evidence>
<comment type="function">
    <text evidence="12">Prenyltransferase that catalyzes the transfer of the geranylgeranyl moiety of geranylgeranyl diphosphate (GGPP) to the C2 hydroxyl of (S)-3-O-geranylgeranylglyceryl phosphate (GGGP). This reaction is the second ether-bond-formation step in the biosynthesis of archaeal membrane lipids.</text>
</comment>
<evidence type="ECO:0000256" key="8">
    <source>
        <dbReference type="ARBA" id="ARBA00023098"/>
    </source>
</evidence>
<dbReference type="GO" id="GO:0047295">
    <property type="term" value="F:geranylgeranylglycerol-phosphate geranylgeranyltransferase activity"/>
    <property type="evidence" value="ECO:0007669"/>
    <property type="project" value="UniProtKB-UniRule"/>
</dbReference>
<feature type="transmembrane region" description="Helical" evidence="12">
    <location>
        <begin position="89"/>
        <end position="122"/>
    </location>
</feature>
<organism evidence="13 14">
    <name type="scientific">Methanosphaerula palustris (strain ATCC BAA-1556 / DSM 19958 / E1-9c)</name>
    <dbReference type="NCBI Taxonomy" id="521011"/>
    <lineage>
        <taxon>Archaea</taxon>
        <taxon>Methanobacteriati</taxon>
        <taxon>Methanobacteriota</taxon>
        <taxon>Stenosarchaea group</taxon>
        <taxon>Methanomicrobia</taxon>
        <taxon>Methanomicrobiales</taxon>
        <taxon>Methanoregulaceae</taxon>
        <taxon>Methanosphaerula</taxon>
    </lineage>
</organism>